<evidence type="ECO:0000313" key="1">
    <source>
        <dbReference type="EMBL" id="GFN79062.1"/>
    </source>
</evidence>
<sequence>MSRLKKYKERLKRQRDDLDLGGVNKICESSDFSVPSLRHGNRFTDAVRQTIIALKARCNVSVSQCPQVIQVDAKKLFNIDRNLKDLPSQQTVREISDEAYALSKGAENLSLDNFTLHIDGISRDQRKFKGHEVTLASGEK</sequence>
<gene>
    <name evidence="1" type="ORF">PoB_000556800</name>
</gene>
<keyword evidence="2" id="KW-1185">Reference proteome</keyword>
<proteinExistence type="predicted"/>
<accession>A0AAV3Y9E3</accession>
<reference evidence="1 2" key="1">
    <citation type="journal article" date="2021" name="Elife">
        <title>Chloroplast acquisition without the gene transfer in kleptoplastic sea slugs, Plakobranchus ocellatus.</title>
        <authorList>
            <person name="Maeda T."/>
            <person name="Takahashi S."/>
            <person name="Yoshida T."/>
            <person name="Shimamura S."/>
            <person name="Takaki Y."/>
            <person name="Nagai Y."/>
            <person name="Toyoda A."/>
            <person name="Suzuki Y."/>
            <person name="Arimoto A."/>
            <person name="Ishii H."/>
            <person name="Satoh N."/>
            <person name="Nishiyama T."/>
            <person name="Hasebe M."/>
            <person name="Maruyama T."/>
            <person name="Minagawa J."/>
            <person name="Obokata J."/>
            <person name="Shigenobu S."/>
        </authorList>
    </citation>
    <scope>NUCLEOTIDE SEQUENCE [LARGE SCALE GENOMIC DNA]</scope>
</reference>
<organism evidence="1 2">
    <name type="scientific">Plakobranchus ocellatus</name>
    <dbReference type="NCBI Taxonomy" id="259542"/>
    <lineage>
        <taxon>Eukaryota</taxon>
        <taxon>Metazoa</taxon>
        <taxon>Spiralia</taxon>
        <taxon>Lophotrochozoa</taxon>
        <taxon>Mollusca</taxon>
        <taxon>Gastropoda</taxon>
        <taxon>Heterobranchia</taxon>
        <taxon>Euthyneura</taxon>
        <taxon>Panpulmonata</taxon>
        <taxon>Sacoglossa</taxon>
        <taxon>Placobranchoidea</taxon>
        <taxon>Plakobranchidae</taxon>
        <taxon>Plakobranchus</taxon>
    </lineage>
</organism>
<comment type="caution">
    <text evidence="1">The sequence shown here is derived from an EMBL/GenBank/DDBJ whole genome shotgun (WGS) entry which is preliminary data.</text>
</comment>
<dbReference type="AlphaFoldDB" id="A0AAV3Y9E3"/>
<dbReference type="EMBL" id="BLXT01000641">
    <property type="protein sequence ID" value="GFN79062.1"/>
    <property type="molecule type" value="Genomic_DNA"/>
</dbReference>
<protein>
    <submittedName>
        <fullName evidence="1">Uncharacterized protein</fullName>
    </submittedName>
</protein>
<dbReference type="Proteomes" id="UP000735302">
    <property type="component" value="Unassembled WGS sequence"/>
</dbReference>
<evidence type="ECO:0000313" key="2">
    <source>
        <dbReference type="Proteomes" id="UP000735302"/>
    </source>
</evidence>
<name>A0AAV3Y9E3_9GAST</name>